<feature type="compositionally biased region" description="Low complexity" evidence="1">
    <location>
        <begin position="436"/>
        <end position="463"/>
    </location>
</feature>
<evidence type="ECO:0000313" key="3">
    <source>
        <dbReference type="Proteomes" id="UP000291116"/>
    </source>
</evidence>
<dbReference type="Proteomes" id="UP000291116">
    <property type="component" value="Unassembled WGS sequence"/>
</dbReference>
<keyword evidence="3" id="KW-1185">Reference proteome</keyword>
<accession>A0A448ZAD2</accession>
<feature type="region of interest" description="Disordered" evidence="1">
    <location>
        <begin position="392"/>
        <end position="411"/>
    </location>
</feature>
<dbReference type="EMBL" id="CAACVS010000197">
    <property type="protein sequence ID" value="VEU38979.1"/>
    <property type="molecule type" value="Genomic_DNA"/>
</dbReference>
<dbReference type="Pfam" id="PF02567">
    <property type="entry name" value="PhzC-PhzF"/>
    <property type="match status" value="1"/>
</dbReference>
<reference evidence="2 3" key="1">
    <citation type="submission" date="2019-01" db="EMBL/GenBank/DDBJ databases">
        <authorList>
            <person name="Ferrante I. M."/>
        </authorList>
    </citation>
    <scope>NUCLEOTIDE SEQUENCE [LARGE SCALE GENOMIC DNA]</scope>
    <source>
        <strain evidence="2 3">B856</strain>
    </source>
</reference>
<dbReference type="GO" id="GO:0003824">
    <property type="term" value="F:catalytic activity"/>
    <property type="evidence" value="ECO:0007669"/>
    <property type="project" value="InterPro"/>
</dbReference>
<dbReference type="InterPro" id="IPR003719">
    <property type="entry name" value="Phenazine_PhzF-like"/>
</dbReference>
<feature type="compositionally biased region" description="Polar residues" evidence="1">
    <location>
        <begin position="426"/>
        <end position="435"/>
    </location>
</feature>
<evidence type="ECO:0000256" key="1">
    <source>
        <dbReference type="SAM" id="MobiDB-lite"/>
    </source>
</evidence>
<proteinExistence type="predicted"/>
<feature type="compositionally biased region" description="Low complexity" evidence="1">
    <location>
        <begin position="1"/>
        <end position="22"/>
    </location>
</feature>
<feature type="compositionally biased region" description="Gly residues" evidence="1">
    <location>
        <begin position="629"/>
        <end position="642"/>
    </location>
</feature>
<feature type="compositionally biased region" description="Basic and acidic residues" evidence="1">
    <location>
        <begin position="523"/>
        <end position="549"/>
    </location>
</feature>
<gene>
    <name evidence="2" type="ORF">PSNMU_V1.4_AUG-EV-PASAV3_0058140</name>
</gene>
<dbReference type="SUPFAM" id="SSF54506">
    <property type="entry name" value="Diaminopimelate epimerase-like"/>
    <property type="match status" value="1"/>
</dbReference>
<feature type="region of interest" description="Disordered" evidence="1">
    <location>
        <begin position="426"/>
        <end position="549"/>
    </location>
</feature>
<feature type="compositionally biased region" description="Low complexity" evidence="1">
    <location>
        <begin position="616"/>
        <end position="628"/>
    </location>
</feature>
<protein>
    <submittedName>
        <fullName evidence="2">Uncharacterized protein</fullName>
    </submittedName>
</protein>
<dbReference type="AlphaFoldDB" id="A0A448ZAD2"/>
<dbReference type="Gene3D" id="3.10.310.10">
    <property type="entry name" value="Diaminopimelate Epimerase, Chain A, domain 1"/>
    <property type="match status" value="2"/>
</dbReference>
<feature type="region of interest" description="Disordered" evidence="1">
    <location>
        <begin position="1"/>
        <end position="72"/>
    </location>
</feature>
<evidence type="ECO:0000313" key="2">
    <source>
        <dbReference type="EMBL" id="VEU38979.1"/>
    </source>
</evidence>
<sequence length="726" mass="75429">MLGMARRAMSSGRAASSSAPAATKRIRSVEKIAARVFCRPGTNRRSSDDNDSDNDNDNGTSRGTDDAFPAGAVGGNPVTIFASPETLPKSLQKQLAETCDWESVMVGTKAHGDAGACHRAHGGRSDPGDQPSPTMAFFMPSGEEVSFCAHAAIGGATAMAGKPGGTGTDGSSSSWTFRASMTGDAFRVDSTPEGGNRSGGEERDARSGDGSCRCCLHVTSVPFTEEPLTEPASEALEAWSDRLGWSRSPRDGGGAVAPARNASVARPKTLVELGSVDAVHRAGAPPLPTSGGGDPPSFADACAVMDGSTGVYVYARAPSPENERSYECRQFPRASGYPEDPATGIAAAALAASLRFGSTGSAAPAGEYEPTYDIYQGTAMGRPSLIQVVGLESAREEGSESGGGTSTVSFGLQGLVEIDDRCTIETTPQRSRSAENPNSDGSNDSNDSNSNSSRSSNNNNHNNHYGSMGQVCSGTSEEASKSGLLDVPSRGDDHPDPSLPPAPPEPSRGEPSEEAASLPGSGTERERASEERAELLEQRKREEEALERKQRELWIVNGAARGMVSVRSTRGSTGYYDQGFAGLLAQHLEQTTSFPDRLPLVLPPNGSGGPSPPSPGASSSSLPPENESGGPGEQQEAGGGSGCSFYDRLARSPWGGMDLAVEAPRPADTHAPGRLLQGRELAAALSGDPHKLMDALAESLLDGPYTVVPARQQLFAGVRPMVETLM</sequence>
<organism evidence="2 3">
    <name type="scientific">Pseudo-nitzschia multistriata</name>
    <dbReference type="NCBI Taxonomy" id="183589"/>
    <lineage>
        <taxon>Eukaryota</taxon>
        <taxon>Sar</taxon>
        <taxon>Stramenopiles</taxon>
        <taxon>Ochrophyta</taxon>
        <taxon>Bacillariophyta</taxon>
        <taxon>Bacillariophyceae</taxon>
        <taxon>Bacillariophycidae</taxon>
        <taxon>Bacillariales</taxon>
        <taxon>Bacillariaceae</taxon>
        <taxon>Pseudo-nitzschia</taxon>
    </lineage>
</organism>
<feature type="region of interest" description="Disordered" evidence="1">
    <location>
        <begin position="182"/>
        <end position="210"/>
    </location>
</feature>
<feature type="region of interest" description="Disordered" evidence="1">
    <location>
        <begin position="596"/>
        <end position="644"/>
    </location>
</feature>
<name>A0A448ZAD2_9STRA</name>
<dbReference type="OrthoDB" id="75169at2759"/>
<feature type="compositionally biased region" description="Pro residues" evidence="1">
    <location>
        <begin position="497"/>
        <end position="506"/>
    </location>
</feature>